<evidence type="ECO:0000313" key="3">
    <source>
        <dbReference type="EMBL" id="MFC5925348.1"/>
    </source>
</evidence>
<feature type="compositionally biased region" description="Low complexity" evidence="1">
    <location>
        <begin position="106"/>
        <end position="179"/>
    </location>
</feature>
<dbReference type="PROSITE" id="PS51318">
    <property type="entry name" value="TAT"/>
    <property type="match status" value="1"/>
</dbReference>
<dbReference type="Gene3D" id="2.60.40.1890">
    <property type="entry name" value="PCu(A)C copper chaperone"/>
    <property type="match status" value="1"/>
</dbReference>
<evidence type="ECO:0008006" key="5">
    <source>
        <dbReference type="Google" id="ProtNLM"/>
    </source>
</evidence>
<evidence type="ECO:0000313" key="4">
    <source>
        <dbReference type="Proteomes" id="UP001596226"/>
    </source>
</evidence>
<keyword evidence="2" id="KW-0732">Signal</keyword>
<feature type="signal peptide" evidence="2">
    <location>
        <begin position="1"/>
        <end position="21"/>
    </location>
</feature>
<reference evidence="4" key="1">
    <citation type="journal article" date="2019" name="Int. J. Syst. Evol. Microbiol.">
        <title>The Global Catalogue of Microorganisms (GCM) 10K type strain sequencing project: providing services to taxonomists for standard genome sequencing and annotation.</title>
        <authorList>
            <consortium name="The Broad Institute Genomics Platform"/>
            <consortium name="The Broad Institute Genome Sequencing Center for Infectious Disease"/>
            <person name="Wu L."/>
            <person name="Ma J."/>
        </authorList>
    </citation>
    <scope>NUCLEOTIDE SEQUENCE [LARGE SCALE GENOMIC DNA]</scope>
    <source>
        <strain evidence="4">CGMCC 4.7144</strain>
    </source>
</reference>
<dbReference type="InterPro" id="IPR006311">
    <property type="entry name" value="TAT_signal"/>
</dbReference>
<proteinExistence type="predicted"/>
<gene>
    <name evidence="3" type="ORF">ACFQGL_18560</name>
</gene>
<dbReference type="EMBL" id="JBHSQS010000010">
    <property type="protein sequence ID" value="MFC5925348.1"/>
    <property type="molecule type" value="Genomic_DNA"/>
</dbReference>
<name>A0ABW1H9F1_9ACTN</name>
<feature type="chain" id="PRO_5045535672" description="Copper chaperone PCu(A)C" evidence="2">
    <location>
        <begin position="22"/>
        <end position="274"/>
    </location>
</feature>
<sequence length="274" mass="26872">MTRSIRGSRRAALLLSGMAAATSLLVSGCGAGQIAETAAKSPSTQGVDLSAGDGVFGVRGLLVNYPGTEGYKAGQDALLNAVLFNDSKDTVTVTVTTQSAREVVISGGSASPSPSASESASASPSTSESGSPSPSTSESGSPSPSASGSSSRSASPSATPSETGSSSATPSAPESARASGSASPSTPGQPARITLAPLSYLQLNEEATQQLRLIGLTEALRSGQNVLVTFDFGNGNTVTGPAPIAVPLTPAAPASPIIEREGGHEGGEESSHGG</sequence>
<comment type="caution">
    <text evidence="3">The sequence shown here is derived from an EMBL/GenBank/DDBJ whole genome shotgun (WGS) entry which is preliminary data.</text>
</comment>
<dbReference type="Proteomes" id="UP001596226">
    <property type="component" value="Unassembled WGS sequence"/>
</dbReference>
<feature type="region of interest" description="Disordered" evidence="1">
    <location>
        <begin position="105"/>
        <end position="191"/>
    </location>
</feature>
<dbReference type="InterPro" id="IPR036182">
    <property type="entry name" value="PCuAC_sf"/>
</dbReference>
<evidence type="ECO:0000256" key="1">
    <source>
        <dbReference type="SAM" id="MobiDB-lite"/>
    </source>
</evidence>
<feature type="region of interest" description="Disordered" evidence="1">
    <location>
        <begin position="250"/>
        <end position="274"/>
    </location>
</feature>
<feature type="compositionally biased region" description="Basic and acidic residues" evidence="1">
    <location>
        <begin position="258"/>
        <end position="274"/>
    </location>
</feature>
<protein>
    <recommendedName>
        <fullName evidence="5">Copper chaperone PCu(A)C</fullName>
    </recommendedName>
</protein>
<organism evidence="3 4">
    <name type="scientific">Micromonospora vulcania</name>
    <dbReference type="NCBI Taxonomy" id="1441873"/>
    <lineage>
        <taxon>Bacteria</taxon>
        <taxon>Bacillati</taxon>
        <taxon>Actinomycetota</taxon>
        <taxon>Actinomycetes</taxon>
        <taxon>Micromonosporales</taxon>
        <taxon>Micromonosporaceae</taxon>
        <taxon>Micromonospora</taxon>
    </lineage>
</organism>
<accession>A0ABW1H9F1</accession>
<dbReference type="PROSITE" id="PS51257">
    <property type="entry name" value="PROKAR_LIPOPROTEIN"/>
    <property type="match status" value="1"/>
</dbReference>
<dbReference type="RefSeq" id="WP_377513403.1">
    <property type="nucleotide sequence ID" value="NZ_JBHSQS010000010.1"/>
</dbReference>
<keyword evidence="4" id="KW-1185">Reference proteome</keyword>
<evidence type="ECO:0000256" key="2">
    <source>
        <dbReference type="SAM" id="SignalP"/>
    </source>
</evidence>